<keyword evidence="7 10" id="KW-0408">Iron</keyword>
<dbReference type="Proteomes" id="UP000182740">
    <property type="component" value="Unassembled WGS sequence"/>
</dbReference>
<dbReference type="PRINTS" id="PR00359">
    <property type="entry name" value="BP450"/>
</dbReference>
<feature type="compositionally biased region" description="Basic and acidic residues" evidence="11">
    <location>
        <begin position="61"/>
        <end position="74"/>
    </location>
</feature>
<evidence type="ECO:0000256" key="4">
    <source>
        <dbReference type="ARBA" id="ARBA00022617"/>
    </source>
</evidence>
<dbReference type="GO" id="GO:0016705">
    <property type="term" value="F:oxidoreductase activity, acting on paired donors, with incorporation or reduction of molecular oxygen"/>
    <property type="evidence" value="ECO:0007669"/>
    <property type="project" value="InterPro"/>
</dbReference>
<comment type="cofactor">
    <cofactor evidence="1">
        <name>heme</name>
        <dbReference type="ChEBI" id="CHEBI:30413"/>
    </cofactor>
</comment>
<keyword evidence="4 10" id="KW-0349">Heme</keyword>
<evidence type="ECO:0000256" key="11">
    <source>
        <dbReference type="SAM" id="MobiDB-lite"/>
    </source>
</evidence>
<evidence type="ECO:0000256" key="9">
    <source>
        <dbReference type="ARBA" id="ARBA00055433"/>
    </source>
</evidence>
<evidence type="ECO:0000256" key="6">
    <source>
        <dbReference type="ARBA" id="ARBA00023002"/>
    </source>
</evidence>
<protein>
    <submittedName>
        <fullName evidence="12">Pentalenolactone synthase</fullName>
    </submittedName>
</protein>
<dbReference type="RefSeq" id="WP_072477105.1">
    <property type="nucleotide sequence ID" value="NZ_FPJG01000006.1"/>
</dbReference>
<dbReference type="AlphaFoldDB" id="A0A1K1RI20"/>
<organism evidence="12 13">
    <name type="scientific">Amycolatopsis australiensis</name>
    <dbReference type="NCBI Taxonomy" id="546364"/>
    <lineage>
        <taxon>Bacteria</taxon>
        <taxon>Bacillati</taxon>
        <taxon>Actinomycetota</taxon>
        <taxon>Actinomycetes</taxon>
        <taxon>Pseudonocardiales</taxon>
        <taxon>Pseudonocardiaceae</taxon>
        <taxon>Amycolatopsis</taxon>
    </lineage>
</organism>
<dbReference type="OrthoDB" id="3804058at2"/>
<keyword evidence="13" id="KW-1185">Reference proteome</keyword>
<dbReference type="CDD" id="cd11031">
    <property type="entry name" value="Cyp158A-like"/>
    <property type="match status" value="1"/>
</dbReference>
<dbReference type="PANTHER" id="PTHR46696:SF5">
    <property type="entry name" value="CYTOCHROME P450 BJ-1"/>
    <property type="match status" value="1"/>
</dbReference>
<evidence type="ECO:0000256" key="8">
    <source>
        <dbReference type="ARBA" id="ARBA00023033"/>
    </source>
</evidence>
<name>A0A1K1RI20_9PSEU</name>
<comment type="pathway">
    <text evidence="2">Antibiotic biosynthesis; vancomycin biosynthesis.</text>
</comment>
<keyword evidence="5 10" id="KW-0479">Metal-binding</keyword>
<reference evidence="13" key="1">
    <citation type="submission" date="2016-11" db="EMBL/GenBank/DDBJ databases">
        <authorList>
            <person name="Varghese N."/>
            <person name="Submissions S."/>
        </authorList>
    </citation>
    <scope>NUCLEOTIDE SEQUENCE [LARGE SCALE GENOMIC DNA]</scope>
    <source>
        <strain evidence="13">DSM 44671</strain>
    </source>
</reference>
<dbReference type="GO" id="GO:0020037">
    <property type="term" value="F:heme binding"/>
    <property type="evidence" value="ECO:0007669"/>
    <property type="project" value="InterPro"/>
</dbReference>
<evidence type="ECO:0000256" key="7">
    <source>
        <dbReference type="ARBA" id="ARBA00023004"/>
    </source>
</evidence>
<dbReference type="InterPro" id="IPR036396">
    <property type="entry name" value="Cyt_P450_sf"/>
</dbReference>
<dbReference type="GO" id="GO:0005506">
    <property type="term" value="F:iron ion binding"/>
    <property type="evidence" value="ECO:0007669"/>
    <property type="project" value="InterPro"/>
</dbReference>
<evidence type="ECO:0000256" key="10">
    <source>
        <dbReference type="RuleBase" id="RU000461"/>
    </source>
</evidence>
<evidence type="ECO:0000313" key="12">
    <source>
        <dbReference type="EMBL" id="SFW71484.1"/>
    </source>
</evidence>
<comment type="function">
    <text evidence="9">Involved in the coupling of aromatic side chains of the heptapeptide of vancomycin.</text>
</comment>
<feature type="region of interest" description="Disordered" evidence="11">
    <location>
        <begin position="61"/>
        <end position="90"/>
    </location>
</feature>
<evidence type="ECO:0000256" key="5">
    <source>
        <dbReference type="ARBA" id="ARBA00022723"/>
    </source>
</evidence>
<evidence type="ECO:0000256" key="3">
    <source>
        <dbReference type="ARBA" id="ARBA00010617"/>
    </source>
</evidence>
<comment type="similarity">
    <text evidence="3 10">Belongs to the cytochrome P450 family.</text>
</comment>
<dbReference type="EMBL" id="FPJG01000006">
    <property type="protein sequence ID" value="SFW71484.1"/>
    <property type="molecule type" value="Genomic_DNA"/>
</dbReference>
<evidence type="ECO:0000256" key="2">
    <source>
        <dbReference type="ARBA" id="ARBA00004660"/>
    </source>
</evidence>
<dbReference type="STRING" id="546364.SAMN04489730_3284"/>
<dbReference type="InterPro" id="IPR017972">
    <property type="entry name" value="Cyt_P450_CS"/>
</dbReference>
<keyword evidence="6 10" id="KW-0560">Oxidoreductase</keyword>
<dbReference type="InterPro" id="IPR001128">
    <property type="entry name" value="Cyt_P450"/>
</dbReference>
<dbReference type="FunFam" id="1.10.630.10:FF:000018">
    <property type="entry name" value="Cytochrome P450 monooxygenase"/>
    <property type="match status" value="1"/>
</dbReference>
<dbReference type="PRINTS" id="PR00385">
    <property type="entry name" value="P450"/>
</dbReference>
<dbReference type="PROSITE" id="PS00086">
    <property type="entry name" value="CYTOCHROME_P450"/>
    <property type="match status" value="1"/>
</dbReference>
<sequence>MTTTEATPRLPFTRANALAIAPEYEALRRRAPISRVVTPAGDPAWLVTSYEEAKEVFRDKRFGRSHPAPEEASRISHAAVQDGPSGDFDTEEREHKRMRKMLAPAFSAPRMRALGDRIAELTARCLDDMQAARDARPGEPVDLTEFLAFPLPVLVICELLGVPYADRAHFRGLSERIARMDGGEDAQQAMTEFKAYMTKLAEAKRADPQPDVISDMVAAQAEDPAFTDDDLARMGAGLLFAGHETTSTRIAMGTLFLLADETRRDRFAADPGGEVNQTVEEILRMTATSGTGLLRYAREDVEIAGTKIRRGDAVLISSDAANRDASVFDDPDEFDPGRTPNVHLAFGTGAHVCIGANLARTELRTVFPALFRRFPGLRLAAAVDEIPVRVNRVAGGVDAVPVTW</sequence>
<evidence type="ECO:0000256" key="1">
    <source>
        <dbReference type="ARBA" id="ARBA00001971"/>
    </source>
</evidence>
<proteinExistence type="inferred from homology"/>
<gene>
    <name evidence="12" type="ORF">SAMN04489730_3284</name>
</gene>
<dbReference type="SUPFAM" id="SSF48264">
    <property type="entry name" value="Cytochrome P450"/>
    <property type="match status" value="1"/>
</dbReference>
<dbReference type="PANTHER" id="PTHR46696">
    <property type="entry name" value="P450, PUTATIVE (EUROFUNG)-RELATED"/>
    <property type="match status" value="1"/>
</dbReference>
<dbReference type="GO" id="GO:0004497">
    <property type="term" value="F:monooxygenase activity"/>
    <property type="evidence" value="ECO:0007669"/>
    <property type="project" value="UniProtKB-KW"/>
</dbReference>
<dbReference type="Pfam" id="PF00067">
    <property type="entry name" value="p450"/>
    <property type="match status" value="2"/>
</dbReference>
<dbReference type="Gene3D" id="1.10.630.10">
    <property type="entry name" value="Cytochrome P450"/>
    <property type="match status" value="1"/>
</dbReference>
<keyword evidence="8 10" id="KW-0503">Monooxygenase</keyword>
<accession>A0A1K1RI20</accession>
<dbReference type="InterPro" id="IPR002397">
    <property type="entry name" value="Cyt_P450_B"/>
</dbReference>
<evidence type="ECO:0000313" key="13">
    <source>
        <dbReference type="Proteomes" id="UP000182740"/>
    </source>
</evidence>